<dbReference type="NCBIfam" id="TIGR04183">
    <property type="entry name" value="Por_Secre_tail"/>
    <property type="match status" value="1"/>
</dbReference>
<feature type="signal peptide" evidence="1">
    <location>
        <begin position="1"/>
        <end position="21"/>
    </location>
</feature>
<dbReference type="InterPro" id="IPR026444">
    <property type="entry name" value="Secre_tail"/>
</dbReference>
<evidence type="ECO:0000256" key="1">
    <source>
        <dbReference type="SAM" id="SignalP"/>
    </source>
</evidence>
<reference evidence="2 3" key="1">
    <citation type="journal article" date="2015" name="Sci. Rep.">
        <title>Unraveling adaptation of Pontibacter korlensis to radiation and infertility in desert through complete genome and comparative transcriptomic analysis.</title>
        <authorList>
            <person name="Dai J."/>
            <person name="Dai W."/>
            <person name="Qiu C."/>
            <person name="Yang Z."/>
            <person name="Zhang Y."/>
            <person name="Zhou M."/>
            <person name="Zhang L."/>
            <person name="Fang C."/>
            <person name="Gao Q."/>
            <person name="Yang Q."/>
            <person name="Li X."/>
            <person name="Wang Z."/>
            <person name="Wang Z."/>
            <person name="Jia Z."/>
            <person name="Chen X."/>
        </authorList>
    </citation>
    <scope>NUCLEOTIDE SEQUENCE [LARGE SCALE GENOMIC DNA]</scope>
    <source>
        <strain evidence="2 3">X14-1T</strain>
    </source>
</reference>
<name>A0A0E3UWF8_9BACT</name>
<dbReference type="AlphaFoldDB" id="A0A0E3UWF8"/>
<feature type="chain" id="PRO_5002413457" description="Secretion system C-terminal sorting domain-containing protein" evidence="1">
    <location>
        <begin position="22"/>
        <end position="465"/>
    </location>
</feature>
<dbReference type="Proteomes" id="UP000033109">
    <property type="component" value="Chromosome"/>
</dbReference>
<dbReference type="KEGG" id="pko:PKOR_09875"/>
<protein>
    <recommendedName>
        <fullName evidence="4">Secretion system C-terminal sorting domain-containing protein</fullName>
    </recommendedName>
</protein>
<dbReference type="OrthoDB" id="1123245at2"/>
<sequence>MKTKLLLSALALLLLPMLVQATHLYSGYISYTVDEHNPLQFNFTFTLYTNHFSQAEDPEVEVKMGDGNTVVLPRTSITPYSYTYDRDIFHWSYTYATPGNYTVTWIGESRNHGIINFPSPSDQVAMHVSTAVNASRLITNYNSVALAGVPIFEAYAGEPMIHNLLTYDADGDQLLYELVTPKTENANSEIITVPGYQFPEGLTVSKYGELSWVAPNTVGQYVIALQVTEQRNGAAIGTTVVDIMYNVSDSKEKPELTLLNKDRLPLRDDGAVQTWPDQPLKLEYYLQKNPNQDHLLHARFFSEIDTLDLAAATLAVRDTVDGFAVSLTLTPSSDMERPSPYLIGLRGRSSARGHSHEIRFFVEDDWEFTYLYVGEQQPTSAGDDLAKAGFKLYPNPVADRFVVEAPDLPSMYLQLRDATGKKLSVLRLEPGRNTLVKPGSLASGLYFYTISSRSKPVGSGKLVVR</sequence>
<proteinExistence type="predicted"/>
<evidence type="ECO:0000313" key="2">
    <source>
        <dbReference type="EMBL" id="AKD03372.1"/>
    </source>
</evidence>
<dbReference type="EMBL" id="CP009621">
    <property type="protein sequence ID" value="AKD03372.1"/>
    <property type="molecule type" value="Genomic_DNA"/>
</dbReference>
<keyword evidence="3" id="KW-1185">Reference proteome</keyword>
<keyword evidence="1" id="KW-0732">Signal</keyword>
<dbReference type="RefSeq" id="WP_046310452.1">
    <property type="nucleotide sequence ID" value="NZ_CBCSCY010000005.1"/>
</dbReference>
<evidence type="ECO:0008006" key="4">
    <source>
        <dbReference type="Google" id="ProtNLM"/>
    </source>
</evidence>
<dbReference type="STRING" id="400092.PKOR_09875"/>
<gene>
    <name evidence="2" type="ORF">PKOR_09875</name>
</gene>
<organism evidence="2 3">
    <name type="scientific">Pontibacter korlensis</name>
    <dbReference type="NCBI Taxonomy" id="400092"/>
    <lineage>
        <taxon>Bacteria</taxon>
        <taxon>Pseudomonadati</taxon>
        <taxon>Bacteroidota</taxon>
        <taxon>Cytophagia</taxon>
        <taxon>Cytophagales</taxon>
        <taxon>Hymenobacteraceae</taxon>
        <taxon>Pontibacter</taxon>
    </lineage>
</organism>
<evidence type="ECO:0000313" key="3">
    <source>
        <dbReference type="Proteomes" id="UP000033109"/>
    </source>
</evidence>
<dbReference type="HOGENOM" id="CLU_587745_0_0_10"/>
<accession>A0A0E3UWF8</accession>
<dbReference type="PATRIC" id="fig|400092.3.peg.2165"/>